<comment type="caution">
    <text evidence="5">The sequence shown here is derived from an EMBL/GenBank/DDBJ whole genome shotgun (WGS) entry which is preliminary data.</text>
</comment>
<evidence type="ECO:0000256" key="2">
    <source>
        <dbReference type="ARBA" id="ARBA00023125"/>
    </source>
</evidence>
<protein>
    <submittedName>
        <fullName evidence="5">AraC family transcriptional regulator ligand-binding domain-containing protein</fullName>
    </submittedName>
</protein>
<dbReference type="RefSeq" id="WP_172662462.1">
    <property type="nucleotide sequence ID" value="NZ_CBFGNQ010000041.1"/>
</dbReference>
<evidence type="ECO:0000259" key="4">
    <source>
        <dbReference type="PROSITE" id="PS01124"/>
    </source>
</evidence>
<dbReference type="SUPFAM" id="SSF46689">
    <property type="entry name" value="Homeodomain-like"/>
    <property type="match status" value="1"/>
</dbReference>
<proteinExistence type="predicted"/>
<evidence type="ECO:0000313" key="6">
    <source>
        <dbReference type="Proteomes" id="UP001378956"/>
    </source>
</evidence>
<dbReference type="EMBL" id="JBBEUB010000010">
    <property type="protein sequence ID" value="MEJ2905246.1"/>
    <property type="molecule type" value="Genomic_DNA"/>
</dbReference>
<dbReference type="InterPro" id="IPR018060">
    <property type="entry name" value="HTH_AraC"/>
</dbReference>
<dbReference type="Pfam" id="PF12833">
    <property type="entry name" value="HTH_18"/>
    <property type="match status" value="1"/>
</dbReference>
<dbReference type="PANTHER" id="PTHR47894:SF1">
    <property type="entry name" value="HTH-TYPE TRANSCRIPTIONAL REGULATOR VQSM"/>
    <property type="match status" value="1"/>
</dbReference>
<sequence length="328" mass="37855">MENHQHRFILSLLAYYAQRDLDVKKLCNLSGIDFKSLRENKTVNFGPKQWNDIWLNAVQNSRDSLFGLHFGESMQLAALGAVGEVIKTSTTIGDALTQASTLTHLITDLFSMKVNLKSDVFDIIFNPDKKVDHTNLAYKQMVDFFMAFTIHELDGLLLEKIKPLKVTFPYEITHDQEYERVLRCKPQRGDGYCIQFDKKIWDDIIITGNYSIQQTLLQHIDQLSNTQPDKFEMMVYNYLLAKSYLGISSIKDVAANFNMSVRTLQRKLEEEDTGFQYIADQARKQLALKYLKSGEHQIKEISYLLGYNELSAFTRAFKRWTGAPPTSY</sequence>
<reference evidence="5 6" key="1">
    <citation type="submission" date="2024-03" db="EMBL/GenBank/DDBJ databases">
        <title>Sequence of Lycoming College Course Isolates.</title>
        <authorList>
            <person name="Plotts O."/>
            <person name="Newman J."/>
        </authorList>
    </citation>
    <scope>NUCLEOTIDE SEQUENCE [LARGE SCALE GENOMIC DNA]</scope>
    <source>
        <strain evidence="5 6">CJB-3</strain>
    </source>
</reference>
<evidence type="ECO:0000256" key="1">
    <source>
        <dbReference type="ARBA" id="ARBA00023015"/>
    </source>
</evidence>
<accession>A0ABU8NSK5</accession>
<dbReference type="PROSITE" id="PS01124">
    <property type="entry name" value="HTH_ARAC_FAMILY_2"/>
    <property type="match status" value="1"/>
</dbReference>
<evidence type="ECO:0000256" key="3">
    <source>
        <dbReference type="ARBA" id="ARBA00023163"/>
    </source>
</evidence>
<keyword evidence="2" id="KW-0238">DNA-binding</keyword>
<keyword evidence="1" id="KW-0805">Transcription regulation</keyword>
<feature type="domain" description="HTH araC/xylS-type" evidence="4">
    <location>
        <begin position="229"/>
        <end position="328"/>
    </location>
</feature>
<dbReference type="InterPro" id="IPR009057">
    <property type="entry name" value="Homeodomain-like_sf"/>
</dbReference>
<dbReference type="Gene3D" id="1.10.10.60">
    <property type="entry name" value="Homeodomain-like"/>
    <property type="match status" value="1"/>
</dbReference>
<organism evidence="5 6">
    <name type="scientific">Pedobacter panaciterrae</name>
    <dbReference type="NCBI Taxonomy" id="363849"/>
    <lineage>
        <taxon>Bacteria</taxon>
        <taxon>Pseudomonadati</taxon>
        <taxon>Bacteroidota</taxon>
        <taxon>Sphingobacteriia</taxon>
        <taxon>Sphingobacteriales</taxon>
        <taxon>Sphingobacteriaceae</taxon>
        <taxon>Pedobacter</taxon>
    </lineage>
</organism>
<evidence type="ECO:0000313" key="5">
    <source>
        <dbReference type="EMBL" id="MEJ2905246.1"/>
    </source>
</evidence>
<keyword evidence="6" id="KW-1185">Reference proteome</keyword>
<keyword evidence="3" id="KW-0804">Transcription</keyword>
<dbReference type="PANTHER" id="PTHR47894">
    <property type="entry name" value="HTH-TYPE TRANSCRIPTIONAL REGULATOR GADX"/>
    <property type="match status" value="1"/>
</dbReference>
<dbReference type="Pfam" id="PF12625">
    <property type="entry name" value="Arabinose_bd"/>
    <property type="match status" value="1"/>
</dbReference>
<dbReference type="Proteomes" id="UP001378956">
    <property type="component" value="Unassembled WGS sequence"/>
</dbReference>
<dbReference type="InterPro" id="IPR032687">
    <property type="entry name" value="AraC-type_N"/>
</dbReference>
<gene>
    <name evidence="5" type="ORF">WAE58_22560</name>
</gene>
<name>A0ABU8NSK5_9SPHI</name>
<dbReference type="SMART" id="SM00342">
    <property type="entry name" value="HTH_ARAC"/>
    <property type="match status" value="1"/>
</dbReference>